<dbReference type="GO" id="GO:0005886">
    <property type="term" value="C:plasma membrane"/>
    <property type="evidence" value="ECO:0007669"/>
    <property type="project" value="UniProtKB-SubCell"/>
</dbReference>
<dbReference type="InterPro" id="IPR003439">
    <property type="entry name" value="ABC_transporter-like_ATP-bd"/>
</dbReference>
<feature type="domain" description="ABC transporter" evidence="9">
    <location>
        <begin position="2"/>
        <end position="221"/>
    </location>
</feature>
<name>A0A9D3AJ27_9FIRM</name>
<keyword evidence="3" id="KW-0813">Transport</keyword>
<dbReference type="GO" id="GO:0016887">
    <property type="term" value="F:ATP hydrolysis activity"/>
    <property type="evidence" value="ECO:0007669"/>
    <property type="project" value="InterPro"/>
</dbReference>
<organism evidence="10 11">
    <name type="scientific">Merdimonas faecis</name>
    <dbReference type="NCBI Taxonomy" id="1653435"/>
    <lineage>
        <taxon>Bacteria</taxon>
        <taxon>Bacillati</taxon>
        <taxon>Bacillota</taxon>
        <taxon>Clostridia</taxon>
        <taxon>Lachnospirales</taxon>
        <taxon>Lachnospiraceae</taxon>
        <taxon>Merdimonas</taxon>
    </lineage>
</organism>
<evidence type="ECO:0000256" key="7">
    <source>
        <dbReference type="ARBA" id="ARBA00022970"/>
    </source>
</evidence>
<evidence type="ECO:0000256" key="1">
    <source>
        <dbReference type="ARBA" id="ARBA00004202"/>
    </source>
</evidence>
<dbReference type="GO" id="GO:0005524">
    <property type="term" value="F:ATP binding"/>
    <property type="evidence" value="ECO:0007669"/>
    <property type="project" value="UniProtKB-KW"/>
</dbReference>
<evidence type="ECO:0000313" key="11">
    <source>
        <dbReference type="Proteomes" id="UP000813420"/>
    </source>
</evidence>
<dbReference type="InterPro" id="IPR050086">
    <property type="entry name" value="MetN_ABC_transporter-like"/>
</dbReference>
<evidence type="ECO:0000256" key="4">
    <source>
        <dbReference type="ARBA" id="ARBA00022475"/>
    </source>
</evidence>
<dbReference type="Pfam" id="PF00005">
    <property type="entry name" value="ABC_tran"/>
    <property type="match status" value="1"/>
</dbReference>
<evidence type="ECO:0000259" key="9">
    <source>
        <dbReference type="PROSITE" id="PS50893"/>
    </source>
</evidence>
<keyword evidence="5" id="KW-0547">Nucleotide-binding</keyword>
<dbReference type="GO" id="GO:0015424">
    <property type="term" value="F:ABC-type amino acid transporter activity"/>
    <property type="evidence" value="ECO:0007669"/>
    <property type="project" value="InterPro"/>
</dbReference>
<dbReference type="Proteomes" id="UP000813420">
    <property type="component" value="Unassembled WGS sequence"/>
</dbReference>
<dbReference type="AlphaFoldDB" id="A0A9D3AJ27"/>
<comment type="similarity">
    <text evidence="2">Belongs to the ABC transporter superfamily.</text>
</comment>
<dbReference type="PROSITE" id="PS00211">
    <property type="entry name" value="ABC_TRANSPORTER_1"/>
    <property type="match status" value="1"/>
</dbReference>
<evidence type="ECO:0000256" key="5">
    <source>
        <dbReference type="ARBA" id="ARBA00022741"/>
    </source>
</evidence>
<accession>A0A9D3AJ27</accession>
<gene>
    <name evidence="10" type="ORF">K8V39_04340</name>
</gene>
<dbReference type="InterPro" id="IPR003593">
    <property type="entry name" value="AAA+_ATPase"/>
</dbReference>
<dbReference type="SMART" id="SM00382">
    <property type="entry name" value="AAA"/>
    <property type="match status" value="1"/>
</dbReference>
<sequence length="226" mass="25482">MLEMRNIKKSFDGTEVLKDISLTVEKGEVLGIIGPSGSGKSTLLRCATDLEKPDSGEIHYEGTFGLVFQNFNLFPHYSVMKNITDAPLRVQKRKKDEVYQEARELLAKMGLSDKEQAYPYQLSGGQQQRVSIARALAMNPDILFFDEPTSALDPELTGEILRVIKGLAMEHMTMVIVTHEMNFAKQVSDRIIFMDQGYIEVEGKPEDVFGSSNARIREFLGKFREP</sequence>
<dbReference type="PROSITE" id="PS50893">
    <property type="entry name" value="ABC_TRANSPORTER_2"/>
    <property type="match status" value="1"/>
</dbReference>
<dbReference type="PANTHER" id="PTHR43166">
    <property type="entry name" value="AMINO ACID IMPORT ATP-BINDING PROTEIN"/>
    <property type="match status" value="1"/>
</dbReference>
<evidence type="ECO:0000256" key="8">
    <source>
        <dbReference type="ARBA" id="ARBA00023136"/>
    </source>
</evidence>
<evidence type="ECO:0000256" key="6">
    <source>
        <dbReference type="ARBA" id="ARBA00022840"/>
    </source>
</evidence>
<reference evidence="10" key="1">
    <citation type="journal article" date="2021" name="PeerJ">
        <title>Extensive microbial diversity within the chicken gut microbiome revealed by metagenomics and culture.</title>
        <authorList>
            <person name="Gilroy R."/>
            <person name="Ravi A."/>
            <person name="Getino M."/>
            <person name="Pursley I."/>
            <person name="Horton D.L."/>
            <person name="Alikhan N.F."/>
            <person name="Baker D."/>
            <person name="Gharbi K."/>
            <person name="Hall N."/>
            <person name="Watson M."/>
            <person name="Adriaenssens E.M."/>
            <person name="Foster-Nyarko E."/>
            <person name="Jarju S."/>
            <person name="Secka A."/>
            <person name="Antonio M."/>
            <person name="Oren A."/>
            <person name="Chaudhuri R.R."/>
            <person name="La Ragione R."/>
            <person name="Hildebrand F."/>
            <person name="Pallen M.J."/>
        </authorList>
    </citation>
    <scope>NUCLEOTIDE SEQUENCE</scope>
    <source>
        <strain evidence="10">USAMLcec4-12693</strain>
    </source>
</reference>
<keyword evidence="8" id="KW-0472">Membrane</keyword>
<comment type="subcellular location">
    <subcellularLocation>
        <location evidence="1">Cell membrane</location>
        <topology evidence="1">Peripheral membrane protein</topology>
    </subcellularLocation>
</comment>
<evidence type="ECO:0000313" key="10">
    <source>
        <dbReference type="EMBL" id="HJH49473.1"/>
    </source>
</evidence>
<keyword evidence="4" id="KW-1003">Cell membrane</keyword>
<evidence type="ECO:0000256" key="3">
    <source>
        <dbReference type="ARBA" id="ARBA00022448"/>
    </source>
</evidence>
<keyword evidence="6 10" id="KW-0067">ATP-binding</keyword>
<dbReference type="InterPro" id="IPR027417">
    <property type="entry name" value="P-loop_NTPase"/>
</dbReference>
<dbReference type="PIRSF" id="PIRSF039085">
    <property type="entry name" value="ABC_ATPase_HisP"/>
    <property type="match status" value="1"/>
</dbReference>
<reference evidence="10" key="2">
    <citation type="submission" date="2021-09" db="EMBL/GenBank/DDBJ databases">
        <authorList>
            <person name="Gilroy R."/>
        </authorList>
    </citation>
    <scope>NUCLEOTIDE SEQUENCE</scope>
    <source>
        <strain evidence="10">USAMLcec4-12693</strain>
    </source>
</reference>
<keyword evidence="7" id="KW-0029">Amino-acid transport</keyword>
<dbReference type="SUPFAM" id="SSF52540">
    <property type="entry name" value="P-loop containing nucleoside triphosphate hydrolases"/>
    <property type="match status" value="1"/>
</dbReference>
<comment type="caution">
    <text evidence="10">The sequence shown here is derived from an EMBL/GenBank/DDBJ whole genome shotgun (WGS) entry which is preliminary data.</text>
</comment>
<dbReference type="PANTHER" id="PTHR43166:SF9">
    <property type="entry name" value="GLUTAMATE_ASPARTATE IMPORT ATP-BINDING PROTEIN GLTL"/>
    <property type="match status" value="1"/>
</dbReference>
<dbReference type="Gene3D" id="3.40.50.300">
    <property type="entry name" value="P-loop containing nucleotide triphosphate hydrolases"/>
    <property type="match status" value="1"/>
</dbReference>
<evidence type="ECO:0000256" key="2">
    <source>
        <dbReference type="ARBA" id="ARBA00005417"/>
    </source>
</evidence>
<dbReference type="CDD" id="cd03262">
    <property type="entry name" value="ABC_HisP_GlnQ"/>
    <property type="match status" value="1"/>
</dbReference>
<dbReference type="InterPro" id="IPR030679">
    <property type="entry name" value="ABC_ATPase_HisP-typ"/>
</dbReference>
<dbReference type="InterPro" id="IPR017871">
    <property type="entry name" value="ABC_transporter-like_CS"/>
</dbReference>
<dbReference type="EMBL" id="DYXE01000042">
    <property type="protein sequence ID" value="HJH49473.1"/>
    <property type="molecule type" value="Genomic_DNA"/>
</dbReference>
<protein>
    <submittedName>
        <fullName evidence="10">Amino acid ABC transporter ATP-binding protein</fullName>
    </submittedName>
</protein>
<proteinExistence type="inferred from homology"/>